<reference evidence="6 7" key="1">
    <citation type="submission" date="2017-04" db="EMBL/GenBank/DDBJ databases">
        <title>The new phylogeny of genus Mycobacterium.</title>
        <authorList>
            <person name="Tortoli E."/>
            <person name="Trovato A."/>
            <person name="Cirillo D.M."/>
        </authorList>
    </citation>
    <scope>NUCLEOTIDE SEQUENCE [LARGE SCALE GENOMIC DNA]</scope>
    <source>
        <strain evidence="6 7">KCTC 19819</strain>
    </source>
</reference>
<evidence type="ECO:0000256" key="3">
    <source>
        <dbReference type="ARBA" id="ARBA00022692"/>
    </source>
</evidence>
<evidence type="ECO:0000313" key="7">
    <source>
        <dbReference type="Proteomes" id="UP000193577"/>
    </source>
</evidence>
<dbReference type="Proteomes" id="UP000193577">
    <property type="component" value="Unassembled WGS sequence"/>
</dbReference>
<dbReference type="PANTHER" id="PTHR35007:SF4">
    <property type="entry name" value="CONSERVED TRANSMEMBRANE PROTEIN-RELATED"/>
    <property type="match status" value="1"/>
</dbReference>
<keyword evidence="4" id="KW-1133">Transmembrane helix</keyword>
<keyword evidence="5" id="KW-0472">Membrane</keyword>
<comment type="subcellular location">
    <subcellularLocation>
        <location evidence="1">Cell membrane</location>
        <topology evidence="1">Multi-pass membrane protein</topology>
    </subcellularLocation>
</comment>
<dbReference type="Pfam" id="PF00482">
    <property type="entry name" value="T2SSF"/>
    <property type="match status" value="1"/>
</dbReference>
<evidence type="ECO:0000256" key="1">
    <source>
        <dbReference type="ARBA" id="ARBA00004651"/>
    </source>
</evidence>
<name>A0A7I7SHB3_9MYCO</name>
<keyword evidence="7" id="KW-1185">Reference proteome</keyword>
<dbReference type="PANTHER" id="PTHR35007">
    <property type="entry name" value="INTEGRAL MEMBRANE PROTEIN-RELATED"/>
    <property type="match status" value="1"/>
</dbReference>
<keyword evidence="3" id="KW-0812">Transmembrane</keyword>
<dbReference type="GO" id="GO:0005886">
    <property type="term" value="C:plasma membrane"/>
    <property type="evidence" value="ECO:0007669"/>
    <property type="project" value="UniProtKB-SubCell"/>
</dbReference>
<protein>
    <submittedName>
        <fullName evidence="6">Uncharacterized protein</fullName>
    </submittedName>
</protein>
<keyword evidence="2" id="KW-1003">Cell membrane</keyword>
<evidence type="ECO:0000256" key="2">
    <source>
        <dbReference type="ARBA" id="ARBA00022475"/>
    </source>
</evidence>
<accession>A0A7I7SHB3</accession>
<dbReference type="EMBL" id="NCXO01000018">
    <property type="protein sequence ID" value="OSC33672.1"/>
    <property type="molecule type" value="Genomic_DNA"/>
</dbReference>
<evidence type="ECO:0000256" key="5">
    <source>
        <dbReference type="ARBA" id="ARBA00023136"/>
    </source>
</evidence>
<dbReference type="RefSeq" id="WP_085303746.1">
    <property type="nucleotide sequence ID" value="NZ_AP022594.1"/>
</dbReference>
<sequence>MTAVTVSALALAGAAVITPAPYHRLAAAPPRRFPRRLRRAAAVVVAASAVAGVAAAVPVSVVVALAVLTGAGGLQWRATRRERRDRAARRTLNATLEVLIGELRIGADPVAGLLVAADDAEPGAVRQGLRSVAAGARLGADVPGALRRLPSVPALVPYWERMAICWQVAHEHGVRIAPLLQAAHRDLAARQRHAGHLRAALAGTRATAAILAALPLIGVLLGELIGAQPLRFLLGGGGGGAVLVAGVCLILVGVAWSQRIVAGVLS</sequence>
<organism evidence="6 7">
    <name type="scientific">Mycolicibacillus koreensis</name>
    <dbReference type="NCBI Taxonomy" id="1069220"/>
    <lineage>
        <taxon>Bacteria</taxon>
        <taxon>Bacillati</taxon>
        <taxon>Actinomycetota</taxon>
        <taxon>Actinomycetes</taxon>
        <taxon>Mycobacteriales</taxon>
        <taxon>Mycobacteriaceae</taxon>
        <taxon>Mycolicibacillus</taxon>
    </lineage>
</organism>
<gene>
    <name evidence="6" type="ORF">B8W67_09875</name>
</gene>
<comment type="caution">
    <text evidence="6">The sequence shown here is derived from an EMBL/GenBank/DDBJ whole genome shotgun (WGS) entry which is preliminary data.</text>
</comment>
<dbReference type="AlphaFoldDB" id="A0A7I7SHB3"/>
<evidence type="ECO:0000256" key="4">
    <source>
        <dbReference type="ARBA" id="ARBA00022989"/>
    </source>
</evidence>
<evidence type="ECO:0000313" key="6">
    <source>
        <dbReference type="EMBL" id="OSC33672.1"/>
    </source>
</evidence>
<dbReference type="InterPro" id="IPR018076">
    <property type="entry name" value="T2SS_GspF_dom"/>
</dbReference>
<proteinExistence type="predicted"/>